<proteinExistence type="inferred from homology"/>
<dbReference type="GO" id="GO:0008233">
    <property type="term" value="F:peptidase activity"/>
    <property type="evidence" value="ECO:0007669"/>
    <property type="project" value="UniProtKB-KW"/>
</dbReference>
<evidence type="ECO:0000256" key="3">
    <source>
        <dbReference type="ARBA" id="ARBA00022723"/>
    </source>
</evidence>
<dbReference type="Proteomes" id="UP000252387">
    <property type="component" value="Unassembled WGS sequence"/>
</dbReference>
<evidence type="ECO:0000256" key="1">
    <source>
        <dbReference type="ARBA" id="ARBA00006247"/>
    </source>
</evidence>
<dbReference type="SUPFAM" id="SSF55031">
    <property type="entry name" value="Bacterial exopeptidase dimerisation domain"/>
    <property type="match status" value="1"/>
</dbReference>
<keyword evidence="3" id="KW-0479">Metal-binding</keyword>
<dbReference type="EMBL" id="QFWQ01000002">
    <property type="protein sequence ID" value="RCS31468.1"/>
    <property type="molecule type" value="Genomic_DNA"/>
</dbReference>
<dbReference type="RefSeq" id="WP_114340652.1">
    <property type="nucleotide sequence ID" value="NZ_QFWQ01000002.1"/>
</dbReference>
<feature type="signal peptide" evidence="6">
    <location>
        <begin position="1"/>
        <end position="26"/>
    </location>
</feature>
<feature type="domain" description="Peptidase M20 dimerisation" evidence="7">
    <location>
        <begin position="216"/>
        <end position="362"/>
    </location>
</feature>
<evidence type="ECO:0000313" key="9">
    <source>
        <dbReference type="Proteomes" id="UP000252387"/>
    </source>
</evidence>
<sequence>MRTPRALGSAAAATLVFCAGIGLAHADTTTAALPETMAMLKHAISIPTVEGEHQVPVLAAYLADKLKAAGIPAGDVEIIPVGETAALVARYRGTGEGKPILLSGHMDVVAAKRQDWTRDPFTLIEENGYLYGRGTADMKTAVVVLVETLIRLKREGFKPRHDLILLLSGDEETAMASTRELAKRYHDAEFLLNADAGGGTLNPDTGKPALYQIQAAEKTYADFRIALTSPGGHSSEPTADNAIYRLARIIDRVASYQFPPQSNEITRASLRALGAHTPGPLGAAMTQFAAHPDDATAAATLSADPAYVGQIRTTCVATMLNGGHALNALPQSASVNVNCRIFPGTPVDSVRDTLVKVIDDQSASVTVLQPPPVASPASPLRQDVIAAVTDAVHARYPGVDVVPGMSAGASDSMYFRNAGVPSYGIDAAFTKPDDTFAHGLNEKLPASEVAAGLEFWHRVLVQLAE</sequence>
<evidence type="ECO:0000256" key="6">
    <source>
        <dbReference type="SAM" id="SignalP"/>
    </source>
</evidence>
<comment type="caution">
    <text evidence="8">The sequence shown here is derived from an EMBL/GenBank/DDBJ whole genome shotgun (WGS) entry which is preliminary data.</text>
</comment>
<reference evidence="8 9" key="1">
    <citation type="submission" date="2018-05" db="EMBL/GenBank/DDBJ databases">
        <title>Draft genome sequence of Rhodanobacter denitrificans Yn1 isolated from gold copper mine.</title>
        <authorList>
            <person name="Yang N."/>
            <person name="Mazhar H.S."/>
            <person name="Rensing C."/>
        </authorList>
    </citation>
    <scope>NUCLEOTIDE SEQUENCE [LARGE SCALE GENOMIC DNA]</scope>
    <source>
        <strain evidence="8 9">Yn1</strain>
    </source>
</reference>
<keyword evidence="9" id="KW-1185">Reference proteome</keyword>
<dbReference type="InterPro" id="IPR002933">
    <property type="entry name" value="Peptidase_M20"/>
</dbReference>
<keyword evidence="6" id="KW-0732">Signal</keyword>
<dbReference type="OrthoDB" id="3665926at2"/>
<feature type="chain" id="PRO_5016686240" evidence="6">
    <location>
        <begin position="27"/>
        <end position="465"/>
    </location>
</feature>
<name>A0A368KJY6_9GAMM</name>
<dbReference type="InterPro" id="IPR047177">
    <property type="entry name" value="Pept_M20A"/>
</dbReference>
<evidence type="ECO:0000256" key="4">
    <source>
        <dbReference type="ARBA" id="ARBA00022801"/>
    </source>
</evidence>
<dbReference type="InterPro" id="IPR036264">
    <property type="entry name" value="Bact_exopeptidase_dim_dom"/>
</dbReference>
<dbReference type="PANTHER" id="PTHR45962:SF1">
    <property type="entry name" value="N-FATTY-ACYL-AMINO ACID SYNTHASE_HYDROLASE PM20D1"/>
    <property type="match status" value="1"/>
</dbReference>
<evidence type="ECO:0000259" key="7">
    <source>
        <dbReference type="Pfam" id="PF07687"/>
    </source>
</evidence>
<keyword evidence="5" id="KW-0862">Zinc</keyword>
<dbReference type="AlphaFoldDB" id="A0A368KJY6"/>
<dbReference type="Pfam" id="PF07687">
    <property type="entry name" value="M20_dimer"/>
    <property type="match status" value="1"/>
</dbReference>
<dbReference type="InterPro" id="IPR001261">
    <property type="entry name" value="ArgE/DapE_CS"/>
</dbReference>
<evidence type="ECO:0000256" key="5">
    <source>
        <dbReference type="ARBA" id="ARBA00022833"/>
    </source>
</evidence>
<comment type="similarity">
    <text evidence="1">Belongs to the peptidase M20A family.</text>
</comment>
<evidence type="ECO:0000313" key="8">
    <source>
        <dbReference type="EMBL" id="RCS31468.1"/>
    </source>
</evidence>
<dbReference type="NCBIfam" id="NF006596">
    <property type="entry name" value="PRK09133.1"/>
    <property type="match status" value="1"/>
</dbReference>
<dbReference type="Gene3D" id="3.40.630.10">
    <property type="entry name" value="Zn peptidases"/>
    <property type="match status" value="1"/>
</dbReference>
<protein>
    <submittedName>
        <fullName evidence="8">M20/M25/M40 family metallo-hydrolase</fullName>
    </submittedName>
</protein>
<keyword evidence="4 8" id="KW-0378">Hydrolase</keyword>
<dbReference type="InterPro" id="IPR011650">
    <property type="entry name" value="Peptidase_M20_dimer"/>
</dbReference>
<dbReference type="GO" id="GO:0006508">
    <property type="term" value="P:proteolysis"/>
    <property type="evidence" value="ECO:0007669"/>
    <property type="project" value="UniProtKB-KW"/>
</dbReference>
<dbReference type="SUPFAM" id="SSF53187">
    <property type="entry name" value="Zn-dependent exopeptidases"/>
    <property type="match status" value="1"/>
</dbReference>
<accession>A0A368KJY6</accession>
<dbReference type="GO" id="GO:0046872">
    <property type="term" value="F:metal ion binding"/>
    <property type="evidence" value="ECO:0007669"/>
    <property type="project" value="UniProtKB-KW"/>
</dbReference>
<evidence type="ECO:0000256" key="2">
    <source>
        <dbReference type="ARBA" id="ARBA00022670"/>
    </source>
</evidence>
<dbReference type="Pfam" id="PF01546">
    <property type="entry name" value="Peptidase_M20"/>
    <property type="match status" value="1"/>
</dbReference>
<dbReference type="Gene3D" id="1.10.150.900">
    <property type="match status" value="1"/>
</dbReference>
<dbReference type="PANTHER" id="PTHR45962">
    <property type="entry name" value="N-FATTY-ACYL-AMINO ACID SYNTHASE/HYDROLASE PM20D1"/>
    <property type="match status" value="1"/>
</dbReference>
<dbReference type="Gene3D" id="3.30.70.360">
    <property type="match status" value="1"/>
</dbReference>
<gene>
    <name evidence="8" type="ORF">DEO45_01980</name>
</gene>
<keyword evidence="2" id="KW-0645">Protease</keyword>
<organism evidence="8 9">
    <name type="scientific">Rhodanobacter denitrificans</name>
    <dbReference type="NCBI Taxonomy" id="666685"/>
    <lineage>
        <taxon>Bacteria</taxon>
        <taxon>Pseudomonadati</taxon>
        <taxon>Pseudomonadota</taxon>
        <taxon>Gammaproteobacteria</taxon>
        <taxon>Lysobacterales</taxon>
        <taxon>Rhodanobacteraceae</taxon>
        <taxon>Rhodanobacter</taxon>
    </lineage>
</organism>
<dbReference type="PROSITE" id="PS00758">
    <property type="entry name" value="ARGE_DAPE_CPG2_1"/>
    <property type="match status" value="1"/>
</dbReference>